<evidence type="ECO:0000313" key="6">
    <source>
        <dbReference type="Proteomes" id="UP000703661"/>
    </source>
</evidence>
<dbReference type="GO" id="GO:0005524">
    <property type="term" value="F:ATP binding"/>
    <property type="evidence" value="ECO:0007669"/>
    <property type="project" value="UniProtKB-KW"/>
</dbReference>
<keyword evidence="5" id="KW-0418">Kinase</keyword>
<name>A0A9P6MV37_9FUNG</name>
<dbReference type="SUPFAM" id="SSF56112">
    <property type="entry name" value="Protein kinase-like (PK-like)"/>
    <property type="match status" value="1"/>
</dbReference>
<keyword evidence="6" id="KW-1185">Reference proteome</keyword>
<feature type="domain" description="Protein kinase" evidence="4">
    <location>
        <begin position="319"/>
        <end position="638"/>
    </location>
</feature>
<comment type="caution">
    <text evidence="5">The sequence shown here is derived from an EMBL/GenBank/DDBJ whole genome shotgun (WGS) entry which is preliminary data.</text>
</comment>
<keyword evidence="3" id="KW-0812">Transmembrane</keyword>
<dbReference type="EMBL" id="JAAAID010000786">
    <property type="protein sequence ID" value="KAG0013923.1"/>
    <property type="molecule type" value="Genomic_DNA"/>
</dbReference>
<evidence type="ECO:0000259" key="4">
    <source>
        <dbReference type="PROSITE" id="PS50011"/>
    </source>
</evidence>
<dbReference type="PANTHER" id="PTHR24056">
    <property type="entry name" value="CELL DIVISION PROTEIN KINASE"/>
    <property type="match status" value="1"/>
</dbReference>
<keyword evidence="5" id="KW-0808">Transferase</keyword>
<dbReference type="GO" id="GO:0004674">
    <property type="term" value="F:protein serine/threonine kinase activity"/>
    <property type="evidence" value="ECO:0007669"/>
    <property type="project" value="TreeGrafter"/>
</dbReference>
<dbReference type="InterPro" id="IPR000719">
    <property type="entry name" value="Prot_kinase_dom"/>
</dbReference>
<dbReference type="Proteomes" id="UP000703661">
    <property type="component" value="Unassembled WGS sequence"/>
</dbReference>
<reference evidence="5" key="1">
    <citation type="journal article" date="2020" name="Fungal Divers.">
        <title>Resolving the Mortierellaceae phylogeny through synthesis of multi-gene phylogenetics and phylogenomics.</title>
        <authorList>
            <person name="Vandepol N."/>
            <person name="Liber J."/>
            <person name="Desiro A."/>
            <person name="Na H."/>
            <person name="Kennedy M."/>
            <person name="Barry K."/>
            <person name="Grigoriev I.V."/>
            <person name="Miller A.N."/>
            <person name="O'Donnell K."/>
            <person name="Stajich J.E."/>
            <person name="Bonito G."/>
        </authorList>
    </citation>
    <scope>NUCLEOTIDE SEQUENCE</scope>
    <source>
        <strain evidence="5">NRRL 2769</strain>
    </source>
</reference>
<evidence type="ECO:0000256" key="3">
    <source>
        <dbReference type="SAM" id="Phobius"/>
    </source>
</evidence>
<dbReference type="PROSITE" id="PS50011">
    <property type="entry name" value="PROTEIN_KINASE_DOM"/>
    <property type="match status" value="1"/>
</dbReference>
<accession>A0A9P6MV37</accession>
<evidence type="ECO:0000256" key="1">
    <source>
        <dbReference type="ARBA" id="ARBA00022741"/>
    </source>
</evidence>
<keyword evidence="1" id="KW-0547">Nucleotide-binding</keyword>
<dbReference type="CDD" id="cd12087">
    <property type="entry name" value="TM_EGFR-like"/>
    <property type="match status" value="1"/>
</dbReference>
<dbReference type="AlphaFoldDB" id="A0A9P6MV37"/>
<evidence type="ECO:0000313" key="5">
    <source>
        <dbReference type="EMBL" id="KAG0013923.1"/>
    </source>
</evidence>
<keyword evidence="3" id="KW-1133">Transmembrane helix</keyword>
<dbReference type="Pfam" id="PF00069">
    <property type="entry name" value="Pkinase"/>
    <property type="match status" value="1"/>
</dbReference>
<proteinExistence type="predicted"/>
<dbReference type="GO" id="GO:0005634">
    <property type="term" value="C:nucleus"/>
    <property type="evidence" value="ECO:0007669"/>
    <property type="project" value="TreeGrafter"/>
</dbReference>
<sequence>MLCSLDEASGTFLYIFNDNVYLNAAKSTVISAWDSSRASAPQVIWPNSSVEGQFQWLGLIGGNWTTIDISAANGVSTPTPATVPKDVPTTGVYSIFRETTGSFLVLYNQNSNATTAARFNLTDAASTPLTLASPDIGYIHFSSVANAQDSSSDYFFGSDGKSTYTASAALNSSTIRMISTRHIPSDQFGPVPQLYDYGASTTVSNGKILIYGGLSNPTNNTWDFSMSMVVTNTGNSVDFNNYTIFSGDKTTTSGSFVITTPVPTTAPVQSKGLSTPAIIGIAIGAVALVMLIALFAVFHSRNKKIKARAREQEGLDMAVRDMHAKGAGGMAAYQPGFASTHSLLASEANTARGPNSVSTEQPVENLTLRVPIYRLGQTAVNSKMVVIQLGENVDTAESVTLKWVRDEIVWQREAAMLNHIVNPAKIISLHQTMIIPAALEWRHILVLDAHESTLDFMLSTHHQRILNRPDQMAVIRALLGGLVWCHEKDVIHLSICTGSLVMNEEGNWVIWSFGGARFLNEAVGPRQGSMIGQENGSVERNLAPELLNARRDHKLDSTLATTAMDAWAAGCVLFEVLTGQPLFRTEEAADQASTGRFSAWKDRLMEIQDPKERNVVEGLLHLDPNYRLSLSQAESLFV</sequence>
<organism evidence="5 6">
    <name type="scientific">Entomortierella chlamydospora</name>
    <dbReference type="NCBI Taxonomy" id="101097"/>
    <lineage>
        <taxon>Eukaryota</taxon>
        <taxon>Fungi</taxon>
        <taxon>Fungi incertae sedis</taxon>
        <taxon>Mucoromycota</taxon>
        <taxon>Mortierellomycotina</taxon>
        <taxon>Mortierellomycetes</taxon>
        <taxon>Mortierellales</taxon>
        <taxon>Mortierellaceae</taxon>
        <taxon>Entomortierella</taxon>
    </lineage>
</organism>
<evidence type="ECO:0000256" key="2">
    <source>
        <dbReference type="ARBA" id="ARBA00022840"/>
    </source>
</evidence>
<feature type="transmembrane region" description="Helical" evidence="3">
    <location>
        <begin position="277"/>
        <end position="298"/>
    </location>
</feature>
<protein>
    <submittedName>
        <fullName evidence="5">Mitogen-activated protein kinase</fullName>
    </submittedName>
</protein>
<dbReference type="InterPro" id="IPR011009">
    <property type="entry name" value="Kinase-like_dom_sf"/>
</dbReference>
<gene>
    <name evidence="5" type="primary">MPK1_2</name>
    <name evidence="5" type="ORF">BGZ80_010762</name>
</gene>
<keyword evidence="3" id="KW-0472">Membrane</keyword>
<dbReference type="Gene3D" id="1.10.510.10">
    <property type="entry name" value="Transferase(Phosphotransferase) domain 1"/>
    <property type="match status" value="1"/>
</dbReference>
<dbReference type="InterPro" id="IPR050108">
    <property type="entry name" value="CDK"/>
</dbReference>
<dbReference type="SMART" id="SM00220">
    <property type="entry name" value="S_TKc"/>
    <property type="match status" value="1"/>
</dbReference>
<keyword evidence="2" id="KW-0067">ATP-binding</keyword>